<dbReference type="EMBL" id="VOSK01000052">
    <property type="protein sequence ID" value="MPR26514.1"/>
    <property type="molecule type" value="Genomic_DNA"/>
</dbReference>
<keyword evidence="2" id="KW-1185">Reference proteome</keyword>
<name>A0A5N7MK49_9HYPH</name>
<dbReference type="AlphaFoldDB" id="A0A5N7MK49"/>
<sequence>MGGILMIVPCPAVVGPAALAQAQPHRTPRGDPVPATADDVHRAEILNGTWSALALTKEAPKVRLTENGRLPPRISSGVT</sequence>
<dbReference type="Proteomes" id="UP000403266">
    <property type="component" value="Unassembled WGS sequence"/>
</dbReference>
<organism evidence="1 2">
    <name type="scientific">Microvirga tunisiensis</name>
    <dbReference type="NCBI Taxonomy" id="2108360"/>
    <lineage>
        <taxon>Bacteria</taxon>
        <taxon>Pseudomonadati</taxon>
        <taxon>Pseudomonadota</taxon>
        <taxon>Alphaproteobacteria</taxon>
        <taxon>Hyphomicrobiales</taxon>
        <taxon>Methylobacteriaceae</taxon>
        <taxon>Microvirga</taxon>
    </lineage>
</organism>
<evidence type="ECO:0000313" key="1">
    <source>
        <dbReference type="EMBL" id="MPR26514.1"/>
    </source>
</evidence>
<accession>A0A5N7MK49</accession>
<proteinExistence type="predicted"/>
<gene>
    <name evidence="1" type="ORF">FS320_15130</name>
</gene>
<reference evidence="1 2" key="1">
    <citation type="journal article" date="2019" name="Syst. Appl. Microbiol.">
        <title>Microvirga tunisiensis sp. nov., a root nodule symbiotic bacterium isolated from Lupinus micranthus and L. luteus grown in Northern Tunisia.</title>
        <authorList>
            <person name="Msaddak A."/>
            <person name="Rejili M."/>
            <person name="Duran D."/>
            <person name="Mars M."/>
            <person name="Palacios J.M."/>
            <person name="Ruiz-Argueso T."/>
            <person name="Rey L."/>
            <person name="Imperial J."/>
        </authorList>
    </citation>
    <scope>NUCLEOTIDE SEQUENCE [LARGE SCALE GENOMIC DNA]</scope>
    <source>
        <strain evidence="1 2">Lmie10</strain>
    </source>
</reference>
<comment type="caution">
    <text evidence="1">The sequence shown here is derived from an EMBL/GenBank/DDBJ whole genome shotgun (WGS) entry which is preliminary data.</text>
</comment>
<protein>
    <submittedName>
        <fullName evidence="1">Uncharacterized protein</fullName>
    </submittedName>
</protein>
<dbReference type="RefSeq" id="WP_152712684.1">
    <property type="nucleotide sequence ID" value="NZ_VOSJ01000052.1"/>
</dbReference>
<evidence type="ECO:0000313" key="2">
    <source>
        <dbReference type="Proteomes" id="UP000403266"/>
    </source>
</evidence>